<feature type="domain" description="Aminoglycoside phosphotransferase" evidence="1">
    <location>
        <begin position="32"/>
        <end position="226"/>
    </location>
</feature>
<reference evidence="3" key="1">
    <citation type="journal article" date="2019" name="Int. J. Syst. Evol. Microbiol.">
        <title>The Global Catalogue of Microorganisms (GCM) 10K type strain sequencing project: providing services to taxonomists for standard genome sequencing and annotation.</title>
        <authorList>
            <consortium name="The Broad Institute Genomics Platform"/>
            <consortium name="The Broad Institute Genome Sequencing Center for Infectious Disease"/>
            <person name="Wu L."/>
            <person name="Ma J."/>
        </authorList>
    </citation>
    <scope>NUCLEOTIDE SEQUENCE [LARGE SCALE GENOMIC DNA]</scope>
    <source>
        <strain evidence="3">JCM 16928</strain>
    </source>
</reference>
<dbReference type="Gene3D" id="3.90.1200.10">
    <property type="match status" value="1"/>
</dbReference>
<dbReference type="InterPro" id="IPR011009">
    <property type="entry name" value="Kinase-like_dom_sf"/>
</dbReference>
<dbReference type="Proteomes" id="UP001501222">
    <property type="component" value="Unassembled WGS sequence"/>
</dbReference>
<dbReference type="Pfam" id="PF01636">
    <property type="entry name" value="APH"/>
    <property type="match status" value="1"/>
</dbReference>
<dbReference type="EMBL" id="BAABAA010000002">
    <property type="protein sequence ID" value="GAA3548384.1"/>
    <property type="molecule type" value="Genomic_DNA"/>
</dbReference>
<comment type="caution">
    <text evidence="2">The sequence shown here is derived from an EMBL/GenBank/DDBJ whole genome shotgun (WGS) entry which is preliminary data.</text>
</comment>
<name>A0ABP6W9M8_9ACTN</name>
<organism evidence="2 3">
    <name type="scientific">Kribbella ginsengisoli</name>
    <dbReference type="NCBI Taxonomy" id="363865"/>
    <lineage>
        <taxon>Bacteria</taxon>
        <taxon>Bacillati</taxon>
        <taxon>Actinomycetota</taxon>
        <taxon>Actinomycetes</taxon>
        <taxon>Propionibacteriales</taxon>
        <taxon>Kribbellaceae</taxon>
        <taxon>Kribbella</taxon>
    </lineage>
</organism>
<gene>
    <name evidence="2" type="ORF">GCM10022235_15020</name>
</gene>
<protein>
    <recommendedName>
        <fullName evidence="1">Aminoglycoside phosphotransferase domain-containing protein</fullName>
    </recommendedName>
</protein>
<accession>A0ABP6W9M8</accession>
<sequence>MLPTWLDVIAGPVLEATQAPAVGELKGEVLREWDSSEVWRLSYGLRSVIVKRGSDAQRGEGAAYRRFVVPLELPAPRLIHSLETDDAVLLVLADVGRVNLEQEPSADGFLAAAELLAGIRSKPVDAPSEFTSRQLLELVRRSPAAPELAERLSTVGVAALDQLHAATAARVVHGDYVPKNLVSDGTRWSVVDWPLAYVAPQLSDLYTLVRDAVAVGHQAEPIVARYVDAAGADPSLVQRQLSVGGIAFVLRALTWVVEEGVRTVPSSTEWIEPLLAELDDVVRGLR</sequence>
<evidence type="ECO:0000313" key="2">
    <source>
        <dbReference type="EMBL" id="GAA3548384.1"/>
    </source>
</evidence>
<dbReference type="SUPFAM" id="SSF56112">
    <property type="entry name" value="Protein kinase-like (PK-like)"/>
    <property type="match status" value="1"/>
</dbReference>
<evidence type="ECO:0000313" key="3">
    <source>
        <dbReference type="Proteomes" id="UP001501222"/>
    </source>
</evidence>
<dbReference type="RefSeq" id="WP_344838774.1">
    <property type="nucleotide sequence ID" value="NZ_BAABAA010000002.1"/>
</dbReference>
<proteinExistence type="predicted"/>
<dbReference type="InterPro" id="IPR002575">
    <property type="entry name" value="Aminoglycoside_PTrfase"/>
</dbReference>
<evidence type="ECO:0000259" key="1">
    <source>
        <dbReference type="Pfam" id="PF01636"/>
    </source>
</evidence>
<keyword evidence="3" id="KW-1185">Reference proteome</keyword>